<sequence>MRKIILAQPPLGLASTLRQTARLASPLGVARHFARHGEILREFTRLEFSGRYQGTVLGMLWSLVTPLTSLAVYTFVFSVVLKATWSGAGQGGVMEFALALLTGLACFEVVAGAAARGATVMSENVNFVKKVVFPLEVLPVSVVLALCLQSLVALGLVCLARAFTGEGLPATALLAPLGYVPLALFASGLGLWLAPVGVAAKDAGHAVGAFMQLYFFLTPIVYPLTAVPERYRFLLSLNPLHPIIEHFRRTLLWGQTPDWTALGLCTLFALTFLLAGFAWFMQLKKVFADVL</sequence>
<evidence type="ECO:0000256" key="1">
    <source>
        <dbReference type="ARBA" id="ARBA00004651"/>
    </source>
</evidence>
<evidence type="ECO:0000256" key="7">
    <source>
        <dbReference type="ARBA" id="ARBA00023047"/>
    </source>
</evidence>
<comment type="caution">
    <text evidence="11">The sequence shown here is derived from an EMBL/GenBank/DDBJ whole genome shotgun (WGS) entry which is preliminary data.</text>
</comment>
<dbReference type="GO" id="GO:0140359">
    <property type="term" value="F:ABC-type transporter activity"/>
    <property type="evidence" value="ECO:0007669"/>
    <property type="project" value="InterPro"/>
</dbReference>
<keyword evidence="3 9" id="KW-0813">Transport</keyword>
<organism evidence="11 12">
    <name type="scientific">Fundidesulfovibrio magnetotacticus</name>
    <dbReference type="NCBI Taxonomy" id="2730080"/>
    <lineage>
        <taxon>Bacteria</taxon>
        <taxon>Pseudomonadati</taxon>
        <taxon>Thermodesulfobacteriota</taxon>
        <taxon>Desulfovibrionia</taxon>
        <taxon>Desulfovibrionales</taxon>
        <taxon>Desulfovibrionaceae</taxon>
        <taxon>Fundidesulfovibrio</taxon>
    </lineage>
</organism>
<feature type="transmembrane region" description="Helical" evidence="9">
    <location>
        <begin position="93"/>
        <end position="117"/>
    </location>
</feature>
<evidence type="ECO:0000256" key="3">
    <source>
        <dbReference type="ARBA" id="ARBA00022448"/>
    </source>
</evidence>
<keyword evidence="7" id="KW-0625">Polysaccharide transport</keyword>
<comment type="subcellular location">
    <subcellularLocation>
        <location evidence="1 9">Cell membrane</location>
        <topology evidence="1 9">Multi-pass membrane protein</topology>
    </subcellularLocation>
</comment>
<dbReference type="RefSeq" id="WP_173080872.1">
    <property type="nucleotide sequence ID" value="NZ_BLTE01000001.1"/>
</dbReference>
<gene>
    <name evidence="11" type="primary">tagG</name>
    <name evidence="11" type="ORF">NNJEOMEG_00458</name>
</gene>
<evidence type="ECO:0000313" key="12">
    <source>
        <dbReference type="Proteomes" id="UP000494245"/>
    </source>
</evidence>
<evidence type="ECO:0000256" key="8">
    <source>
        <dbReference type="ARBA" id="ARBA00023136"/>
    </source>
</evidence>
<reference evidence="11 12" key="1">
    <citation type="submission" date="2020-04" db="EMBL/GenBank/DDBJ databases">
        <authorList>
            <consortium name="Desulfovibrio sp. FSS-1 genome sequencing consortium"/>
            <person name="Shimoshige H."/>
            <person name="Kobayashi H."/>
            <person name="Maekawa T."/>
        </authorList>
    </citation>
    <scope>NUCLEOTIDE SEQUENCE [LARGE SCALE GENOMIC DNA]</scope>
    <source>
        <strain evidence="11 12">SIID29052-01</strain>
    </source>
</reference>
<keyword evidence="8 9" id="KW-0472">Membrane</keyword>
<dbReference type="InterPro" id="IPR047817">
    <property type="entry name" value="ABC2_TM_bact-type"/>
</dbReference>
<dbReference type="PANTHER" id="PTHR30413:SF10">
    <property type="entry name" value="CAPSULE POLYSACCHARIDE EXPORT INNER-MEMBRANE PROTEIN CTRC"/>
    <property type="match status" value="1"/>
</dbReference>
<accession>A0A6V8LIT7</accession>
<feature type="transmembrane region" description="Helical" evidence="9">
    <location>
        <begin position="172"/>
        <end position="194"/>
    </location>
</feature>
<evidence type="ECO:0000256" key="6">
    <source>
        <dbReference type="ARBA" id="ARBA00022989"/>
    </source>
</evidence>
<keyword evidence="7" id="KW-0762">Sugar transport</keyword>
<keyword evidence="5 9" id="KW-0812">Transmembrane</keyword>
<dbReference type="Proteomes" id="UP000494245">
    <property type="component" value="Unassembled WGS sequence"/>
</dbReference>
<feature type="transmembrane region" description="Helical" evidence="9">
    <location>
        <begin position="206"/>
        <end position="227"/>
    </location>
</feature>
<protein>
    <recommendedName>
        <fullName evidence="9">Transport permease protein</fullName>
    </recommendedName>
</protein>
<keyword evidence="12" id="KW-1185">Reference proteome</keyword>
<evidence type="ECO:0000256" key="4">
    <source>
        <dbReference type="ARBA" id="ARBA00022475"/>
    </source>
</evidence>
<dbReference type="AlphaFoldDB" id="A0A6V8LIT7"/>
<keyword evidence="6 9" id="KW-1133">Transmembrane helix</keyword>
<dbReference type="PROSITE" id="PS51012">
    <property type="entry name" value="ABC_TM2"/>
    <property type="match status" value="1"/>
</dbReference>
<name>A0A6V8LIT7_9BACT</name>
<evidence type="ECO:0000256" key="9">
    <source>
        <dbReference type="RuleBase" id="RU361157"/>
    </source>
</evidence>
<dbReference type="InterPro" id="IPR013525">
    <property type="entry name" value="ABC2_TM"/>
</dbReference>
<evidence type="ECO:0000256" key="2">
    <source>
        <dbReference type="ARBA" id="ARBA00007783"/>
    </source>
</evidence>
<evidence type="ECO:0000256" key="5">
    <source>
        <dbReference type="ARBA" id="ARBA00022692"/>
    </source>
</evidence>
<dbReference type="PANTHER" id="PTHR30413">
    <property type="entry name" value="INNER MEMBRANE TRANSPORT PERMEASE"/>
    <property type="match status" value="1"/>
</dbReference>
<reference evidence="11 12" key="2">
    <citation type="submission" date="2020-05" db="EMBL/GenBank/DDBJ databases">
        <title>Draft genome sequence of Desulfovibrio sp. strainFSS-1.</title>
        <authorList>
            <person name="Shimoshige H."/>
            <person name="Kobayashi H."/>
            <person name="Maekawa T."/>
        </authorList>
    </citation>
    <scope>NUCLEOTIDE SEQUENCE [LARGE SCALE GENOMIC DNA]</scope>
    <source>
        <strain evidence="11 12">SIID29052-01</strain>
    </source>
</reference>
<comment type="similarity">
    <text evidence="2 9">Belongs to the ABC-2 integral membrane protein family.</text>
</comment>
<dbReference type="GO" id="GO:0015774">
    <property type="term" value="P:polysaccharide transport"/>
    <property type="evidence" value="ECO:0007669"/>
    <property type="project" value="UniProtKB-KW"/>
</dbReference>
<feature type="transmembrane region" description="Helical" evidence="9">
    <location>
        <begin position="259"/>
        <end position="281"/>
    </location>
</feature>
<keyword evidence="4 9" id="KW-1003">Cell membrane</keyword>
<feature type="transmembrane region" description="Helical" evidence="9">
    <location>
        <begin position="137"/>
        <end position="160"/>
    </location>
</feature>
<feature type="transmembrane region" description="Helical" evidence="9">
    <location>
        <begin position="59"/>
        <end position="81"/>
    </location>
</feature>
<dbReference type="GO" id="GO:0015920">
    <property type="term" value="P:lipopolysaccharide transport"/>
    <property type="evidence" value="ECO:0007669"/>
    <property type="project" value="TreeGrafter"/>
</dbReference>
<dbReference type="Pfam" id="PF01061">
    <property type="entry name" value="ABC2_membrane"/>
    <property type="match status" value="1"/>
</dbReference>
<feature type="domain" description="ABC transmembrane type-2" evidence="10">
    <location>
        <begin position="57"/>
        <end position="283"/>
    </location>
</feature>
<evidence type="ECO:0000313" key="11">
    <source>
        <dbReference type="EMBL" id="GFK92633.1"/>
    </source>
</evidence>
<evidence type="ECO:0000259" key="10">
    <source>
        <dbReference type="PROSITE" id="PS51012"/>
    </source>
</evidence>
<dbReference type="GO" id="GO:0005886">
    <property type="term" value="C:plasma membrane"/>
    <property type="evidence" value="ECO:0007669"/>
    <property type="project" value="UniProtKB-SubCell"/>
</dbReference>
<dbReference type="EMBL" id="BLTE01000001">
    <property type="protein sequence ID" value="GFK92633.1"/>
    <property type="molecule type" value="Genomic_DNA"/>
</dbReference>
<proteinExistence type="inferred from homology"/>